<keyword evidence="3" id="KW-1185">Reference proteome</keyword>
<dbReference type="InterPro" id="IPR041577">
    <property type="entry name" value="RT_RNaseH_2"/>
</dbReference>
<protein>
    <recommendedName>
        <fullName evidence="1">Reverse transcriptase/retrotransposon-derived protein RNase H-like domain-containing protein</fullName>
    </recommendedName>
</protein>
<evidence type="ECO:0000313" key="2">
    <source>
        <dbReference type="EnsemblPlants" id="cds.evm.model.06.630"/>
    </source>
</evidence>
<dbReference type="Pfam" id="PF17919">
    <property type="entry name" value="RT_RNaseH_2"/>
    <property type="match status" value="1"/>
</dbReference>
<evidence type="ECO:0000259" key="1">
    <source>
        <dbReference type="Pfam" id="PF17919"/>
    </source>
</evidence>
<dbReference type="InterPro" id="IPR051320">
    <property type="entry name" value="Viral_Replic_Matur_Polypro"/>
</dbReference>
<proteinExistence type="predicted"/>
<name>A0A803PZ63_CANSA</name>
<reference evidence="2" key="2">
    <citation type="submission" date="2021-03" db="UniProtKB">
        <authorList>
            <consortium name="EnsemblPlants"/>
        </authorList>
    </citation>
    <scope>IDENTIFICATION</scope>
</reference>
<dbReference type="Gramene" id="evm.model.06.630">
    <property type="protein sequence ID" value="cds.evm.model.06.630"/>
    <property type="gene ID" value="evm.TU.06.630"/>
</dbReference>
<dbReference type="AlphaFoldDB" id="A0A803PZ63"/>
<dbReference type="EnsemblPlants" id="evm.model.06.630">
    <property type="protein sequence ID" value="cds.evm.model.06.630"/>
    <property type="gene ID" value="evm.TU.06.630"/>
</dbReference>
<dbReference type="PANTHER" id="PTHR33064">
    <property type="entry name" value="POL PROTEIN"/>
    <property type="match status" value="1"/>
</dbReference>
<reference evidence="2" key="1">
    <citation type="submission" date="2018-11" db="EMBL/GenBank/DDBJ databases">
        <authorList>
            <person name="Grassa J C."/>
        </authorList>
    </citation>
    <scope>NUCLEOTIDE SEQUENCE [LARGE SCALE GENOMIC DNA]</scope>
</reference>
<sequence>MIEDPVLALPHVCKPFEVQTDASDYALGGVLMQEGHLVAFENRKLSKAERRQNLLPSRPDGRSGWKAELAAALKVIAGMSASRVVTPIKERIKQNLKKDPIAKNIMALARKGKTTQFWGRG</sequence>
<feature type="domain" description="Reverse transcriptase/retrotransposon-derived protein RNase H-like" evidence="1">
    <location>
        <begin position="2"/>
        <end position="52"/>
    </location>
</feature>
<dbReference type="SUPFAM" id="SSF56672">
    <property type="entry name" value="DNA/RNA polymerases"/>
    <property type="match status" value="1"/>
</dbReference>
<dbReference type="InterPro" id="IPR043502">
    <property type="entry name" value="DNA/RNA_pol_sf"/>
</dbReference>
<organism evidence="2 3">
    <name type="scientific">Cannabis sativa</name>
    <name type="common">Hemp</name>
    <name type="synonym">Marijuana</name>
    <dbReference type="NCBI Taxonomy" id="3483"/>
    <lineage>
        <taxon>Eukaryota</taxon>
        <taxon>Viridiplantae</taxon>
        <taxon>Streptophyta</taxon>
        <taxon>Embryophyta</taxon>
        <taxon>Tracheophyta</taxon>
        <taxon>Spermatophyta</taxon>
        <taxon>Magnoliopsida</taxon>
        <taxon>eudicotyledons</taxon>
        <taxon>Gunneridae</taxon>
        <taxon>Pentapetalae</taxon>
        <taxon>rosids</taxon>
        <taxon>fabids</taxon>
        <taxon>Rosales</taxon>
        <taxon>Cannabaceae</taxon>
        <taxon>Cannabis</taxon>
    </lineage>
</organism>
<dbReference type="PANTHER" id="PTHR33064:SF40">
    <property type="entry name" value="REVERSE TRANSCRIPTASE_RETROTRANSPOSON-DERIVED PROTEIN RNASE H-LIKE DOMAIN-CONTAINING PROTEIN"/>
    <property type="match status" value="1"/>
</dbReference>
<evidence type="ECO:0000313" key="3">
    <source>
        <dbReference type="Proteomes" id="UP000596661"/>
    </source>
</evidence>
<accession>A0A803PZ63</accession>
<dbReference type="EMBL" id="UZAU01000574">
    <property type="status" value="NOT_ANNOTATED_CDS"/>
    <property type="molecule type" value="Genomic_DNA"/>
</dbReference>
<dbReference type="Proteomes" id="UP000596661">
    <property type="component" value="Chromosome 6"/>
</dbReference>